<dbReference type="Pfam" id="PF00728">
    <property type="entry name" value="Glyco_hydro_20"/>
    <property type="match status" value="1"/>
</dbReference>
<reference evidence="14" key="1">
    <citation type="submission" date="2022-01" db="EMBL/GenBank/DDBJ databases">
        <title>Genome Sequence Resource for Two Populations of Ditylenchus destructor, the Migratory Endoparasitic Phytonematode.</title>
        <authorList>
            <person name="Zhang H."/>
            <person name="Lin R."/>
            <person name="Xie B."/>
        </authorList>
    </citation>
    <scope>NUCLEOTIDE SEQUENCE</scope>
    <source>
        <strain evidence="14">BazhouSP</strain>
    </source>
</reference>
<comment type="subcellular location">
    <subcellularLocation>
        <location evidence="2 10">Membrane</location>
        <topology evidence="2 10">Multi-pass membrane protein</topology>
    </subcellularLocation>
</comment>
<evidence type="ECO:0000256" key="3">
    <source>
        <dbReference type="ARBA" id="ARBA00006285"/>
    </source>
</evidence>
<keyword evidence="6 14" id="KW-0378">Hydrolase</keyword>
<feature type="region of interest" description="Disordered" evidence="11">
    <location>
        <begin position="8"/>
        <end position="28"/>
    </location>
</feature>
<keyword evidence="8" id="KW-0472">Membrane</keyword>
<keyword evidence="15" id="KW-1185">Reference proteome</keyword>
<comment type="caution">
    <text evidence="14">The sequence shown here is derived from an EMBL/GenBank/DDBJ whole genome shotgun (WGS) entry which is preliminary data.</text>
</comment>
<dbReference type="Pfam" id="PF13621">
    <property type="entry name" value="Cupin_8"/>
    <property type="match status" value="1"/>
</dbReference>
<dbReference type="InterPro" id="IPR025705">
    <property type="entry name" value="Beta_hexosaminidase_sua/sub"/>
</dbReference>
<dbReference type="InterPro" id="IPR001991">
    <property type="entry name" value="Na-dicarboxylate_symporter"/>
</dbReference>
<dbReference type="InterPro" id="IPR014710">
    <property type="entry name" value="RmlC-like_jellyroll"/>
</dbReference>
<dbReference type="GO" id="GO:0015293">
    <property type="term" value="F:symporter activity"/>
    <property type="evidence" value="ECO:0007669"/>
    <property type="project" value="UniProtKB-UniRule"/>
</dbReference>
<dbReference type="PANTHER" id="PTHR22600">
    <property type="entry name" value="BETA-HEXOSAMINIDASE"/>
    <property type="match status" value="1"/>
</dbReference>
<dbReference type="Pfam" id="PF00375">
    <property type="entry name" value="SDF"/>
    <property type="match status" value="1"/>
</dbReference>
<dbReference type="GO" id="GO:0030203">
    <property type="term" value="P:glycosaminoglycan metabolic process"/>
    <property type="evidence" value="ECO:0007669"/>
    <property type="project" value="TreeGrafter"/>
</dbReference>
<dbReference type="GO" id="GO:0005975">
    <property type="term" value="P:carbohydrate metabolic process"/>
    <property type="evidence" value="ECO:0007669"/>
    <property type="project" value="InterPro"/>
</dbReference>
<name>A0AAD4ME35_9BILA</name>
<gene>
    <name evidence="14" type="ORF">DdX_22044</name>
</gene>
<dbReference type="InterPro" id="IPR036458">
    <property type="entry name" value="Na:dicarbo_symporter_sf"/>
</dbReference>
<keyword evidence="7" id="KW-1133">Transmembrane helix</keyword>
<feature type="region of interest" description="Disordered" evidence="11">
    <location>
        <begin position="379"/>
        <end position="420"/>
    </location>
</feature>
<evidence type="ECO:0000256" key="6">
    <source>
        <dbReference type="ARBA" id="ARBA00022801"/>
    </source>
</evidence>
<dbReference type="GO" id="GO:0016020">
    <property type="term" value="C:membrane"/>
    <property type="evidence" value="ECO:0007669"/>
    <property type="project" value="UniProtKB-SubCell"/>
</dbReference>
<feature type="compositionally biased region" description="Basic and acidic residues" evidence="11">
    <location>
        <begin position="514"/>
        <end position="525"/>
    </location>
</feature>
<keyword evidence="4 10" id="KW-0813">Transport</keyword>
<dbReference type="Proteomes" id="UP001201812">
    <property type="component" value="Unassembled WGS sequence"/>
</dbReference>
<dbReference type="InterPro" id="IPR015883">
    <property type="entry name" value="Glyco_hydro_20_cat"/>
</dbReference>
<evidence type="ECO:0000256" key="8">
    <source>
        <dbReference type="ARBA" id="ARBA00023136"/>
    </source>
</evidence>
<evidence type="ECO:0000313" key="15">
    <source>
        <dbReference type="Proteomes" id="UP001201812"/>
    </source>
</evidence>
<keyword evidence="5" id="KW-0812">Transmembrane</keyword>
<dbReference type="Gene3D" id="2.60.120.10">
    <property type="entry name" value="Jelly Rolls"/>
    <property type="match status" value="1"/>
</dbReference>
<evidence type="ECO:0000256" key="4">
    <source>
        <dbReference type="ARBA" id="ARBA00022448"/>
    </source>
</evidence>
<dbReference type="InterPro" id="IPR017853">
    <property type="entry name" value="GH"/>
</dbReference>
<evidence type="ECO:0000256" key="1">
    <source>
        <dbReference type="ARBA" id="ARBA00001231"/>
    </source>
</evidence>
<evidence type="ECO:0000259" key="12">
    <source>
        <dbReference type="Pfam" id="PF00728"/>
    </source>
</evidence>
<organism evidence="14 15">
    <name type="scientific">Ditylenchus destructor</name>
    <dbReference type="NCBI Taxonomy" id="166010"/>
    <lineage>
        <taxon>Eukaryota</taxon>
        <taxon>Metazoa</taxon>
        <taxon>Ecdysozoa</taxon>
        <taxon>Nematoda</taxon>
        <taxon>Chromadorea</taxon>
        <taxon>Rhabditida</taxon>
        <taxon>Tylenchina</taxon>
        <taxon>Tylenchomorpha</taxon>
        <taxon>Sphaerularioidea</taxon>
        <taxon>Anguinidae</taxon>
        <taxon>Anguininae</taxon>
        <taxon>Ditylenchus</taxon>
    </lineage>
</organism>
<sequence length="778" mass="81117">MEARYRRLAAGGKQAEASEYPPDRSGGHDQVQQLLALYRNTLNVCLPSTYRFMDTVVDALAEMHRQAGAPLKTFHLGADETAGAWVKSPACATMIAENGGDATKLTSRFIEKVTANVAGAKGSAPAGGKDGMGHTDPARMPKNVQTNIWGGLHSGAIREAHDPLNRGWNVVLSIPPLGYFDMPYAPHPGEGGYEKGVARGGSLSGVRLHDRQPPRQCGAGAQHPGAGEVDRGQPGARPGPRYRRHPGAAVERDDPHRRQCRIHAVPAPARAGRARLDAVAGSPGRSGEAWPEGGNFCRPRRGAVPAARARRHRLSRLASGARIACAPGLYAGSTPTPESIASFAAENPLPVDTQGVDPRIGSAIPAGLRRTTTLPPMSPWWSPGGGASPVPAGADRQSLCRSGRADRSGGSRPAWSIPKNPDLDRFPRFAEAQRHAQVAELGLGDAIYIPPLWWHHGGAEAALNVLENLLVLVAIAAGVSVGYFWPDGGASLKPLGGRVHQTGEDGHRPGHLPDAGDRDRGDDRAQVGGPGVAGKAFAYFLFFSTLALVVGLIVANSRCPGAAGIDPVRDRAVDGGRAGGAGARPAREEGARRVQAGRHPDARGAGGRVRGEGALYHRKIRHRIARQPGGAGGDLLPHLGDLRGGGGGRGRKARWLLDLQADPLSACRAAAGAGDFLVRKRAAEPHGQDGAGGLRQAGGRPGRADGLFVQPRRHQHLLTLGGLFIAQACNVDLSLGDQIALLAIAMISSKGAAGVTGAGFITLAATCRSCPTCGRGHG</sequence>
<comment type="catalytic activity">
    <reaction evidence="1">
        <text>Hydrolysis of terminal non-reducing N-acetyl-D-hexosamine residues in N-acetyl-beta-D-hexosaminides.</text>
        <dbReference type="EC" id="3.2.1.52"/>
    </reaction>
</comment>
<evidence type="ECO:0000259" key="13">
    <source>
        <dbReference type="Pfam" id="PF13621"/>
    </source>
</evidence>
<dbReference type="PANTHER" id="PTHR22600:SF57">
    <property type="entry name" value="BETA-N-ACETYLHEXOSAMINIDASE"/>
    <property type="match status" value="1"/>
</dbReference>
<feature type="domain" description="Glycoside hydrolase family 20 catalytic" evidence="12">
    <location>
        <begin position="38"/>
        <end position="194"/>
    </location>
</feature>
<feature type="active site" description="Proton donor" evidence="9">
    <location>
        <position position="80"/>
    </location>
</feature>
<protein>
    <recommendedName>
        <fullName evidence="10">Amino acid transporter</fullName>
    </recommendedName>
</protein>
<evidence type="ECO:0000256" key="5">
    <source>
        <dbReference type="ARBA" id="ARBA00022692"/>
    </source>
</evidence>
<evidence type="ECO:0000256" key="9">
    <source>
        <dbReference type="PIRSR" id="PIRSR625705-1"/>
    </source>
</evidence>
<evidence type="ECO:0000256" key="7">
    <source>
        <dbReference type="ARBA" id="ARBA00022989"/>
    </source>
</evidence>
<dbReference type="InterPro" id="IPR041667">
    <property type="entry name" value="Cupin_8"/>
</dbReference>
<comment type="similarity">
    <text evidence="3">Belongs to the glycosyl hydrolase 20 family.</text>
</comment>
<evidence type="ECO:0000256" key="10">
    <source>
        <dbReference type="RuleBase" id="RU361216"/>
    </source>
</evidence>
<evidence type="ECO:0000256" key="11">
    <source>
        <dbReference type="SAM" id="MobiDB-lite"/>
    </source>
</evidence>
<feature type="region of interest" description="Disordered" evidence="11">
    <location>
        <begin position="575"/>
        <end position="610"/>
    </location>
</feature>
<dbReference type="EMBL" id="JAKKPZ010000982">
    <property type="protein sequence ID" value="KAI1691188.1"/>
    <property type="molecule type" value="Genomic_DNA"/>
</dbReference>
<comment type="similarity">
    <text evidence="10">Belongs to the dicarboxylate/amino acid:cation symporter (DAACS) (TC 2.A.23) family.</text>
</comment>
<dbReference type="Gene3D" id="3.20.20.80">
    <property type="entry name" value="Glycosidases"/>
    <property type="match status" value="1"/>
</dbReference>
<keyword evidence="10" id="KW-0769">Symport</keyword>
<dbReference type="SUPFAM" id="SSF118215">
    <property type="entry name" value="Proton glutamate symport protein"/>
    <property type="match status" value="1"/>
</dbReference>
<accession>A0AAD4ME35</accession>
<feature type="region of interest" description="Disordered" evidence="11">
    <location>
        <begin position="273"/>
        <end position="294"/>
    </location>
</feature>
<dbReference type="AlphaFoldDB" id="A0AAD4ME35"/>
<dbReference type="SUPFAM" id="SSF51197">
    <property type="entry name" value="Clavaminate synthase-like"/>
    <property type="match status" value="1"/>
</dbReference>
<feature type="region of interest" description="Disordered" evidence="11">
    <location>
        <begin position="495"/>
        <end position="527"/>
    </location>
</feature>
<proteinExistence type="inferred from homology"/>
<dbReference type="Gene3D" id="1.10.3860.10">
    <property type="entry name" value="Sodium:dicarboxylate symporter"/>
    <property type="match status" value="1"/>
</dbReference>
<feature type="domain" description="Cupin-like" evidence="13">
    <location>
        <begin position="410"/>
        <end position="465"/>
    </location>
</feature>
<evidence type="ECO:0000313" key="14">
    <source>
        <dbReference type="EMBL" id="KAI1691188.1"/>
    </source>
</evidence>
<evidence type="ECO:0000256" key="2">
    <source>
        <dbReference type="ARBA" id="ARBA00004141"/>
    </source>
</evidence>
<feature type="compositionally biased region" description="Basic and acidic residues" evidence="11">
    <location>
        <begin position="585"/>
        <end position="602"/>
    </location>
</feature>
<dbReference type="GO" id="GO:0004563">
    <property type="term" value="F:beta-N-acetylhexosaminidase activity"/>
    <property type="evidence" value="ECO:0007669"/>
    <property type="project" value="UniProtKB-EC"/>
</dbReference>
<dbReference type="SUPFAM" id="SSF51445">
    <property type="entry name" value="(Trans)glycosidases"/>
    <property type="match status" value="1"/>
</dbReference>
<feature type="region of interest" description="Disordered" evidence="11">
    <location>
        <begin position="212"/>
        <end position="255"/>
    </location>
</feature>